<evidence type="ECO:0000256" key="4">
    <source>
        <dbReference type="ARBA" id="ARBA00023004"/>
    </source>
</evidence>
<evidence type="ECO:0000256" key="7">
    <source>
        <dbReference type="ARBA" id="ARBA00047712"/>
    </source>
</evidence>
<evidence type="ECO:0000313" key="8">
    <source>
        <dbReference type="EMBL" id="KUR73574.1"/>
    </source>
</evidence>
<evidence type="ECO:0000256" key="6">
    <source>
        <dbReference type="ARBA" id="ARBA00034078"/>
    </source>
</evidence>
<dbReference type="AlphaFoldDB" id="A0A117UZ82"/>
<name>A0A117UZ82_9SPHN</name>
<protein>
    <submittedName>
        <fullName evidence="8">ATP synthase subunit E</fullName>
    </submittedName>
</protein>
<keyword evidence="9" id="KW-1185">Reference proteome</keyword>
<dbReference type="RefSeq" id="WP_067906091.1">
    <property type="nucleotide sequence ID" value="NZ_KQ954244.1"/>
</dbReference>
<evidence type="ECO:0000256" key="5">
    <source>
        <dbReference type="ARBA" id="ARBA00023014"/>
    </source>
</evidence>
<evidence type="ECO:0000256" key="3">
    <source>
        <dbReference type="ARBA" id="ARBA00022723"/>
    </source>
</evidence>
<keyword evidence="2" id="KW-0001">2Fe-2S</keyword>
<dbReference type="Proteomes" id="UP000058012">
    <property type="component" value="Unassembled WGS sequence"/>
</dbReference>
<dbReference type="Gene3D" id="3.40.30.10">
    <property type="entry name" value="Glutaredoxin"/>
    <property type="match status" value="1"/>
</dbReference>
<comment type="cofactor">
    <cofactor evidence="6">
        <name>[2Fe-2S] cluster</name>
        <dbReference type="ChEBI" id="CHEBI:190135"/>
    </cofactor>
</comment>
<dbReference type="STRING" id="1117702.AQZ52_00960"/>
<organism evidence="8 9">
    <name type="scientific">Novosphingobium fuchskuhlense</name>
    <dbReference type="NCBI Taxonomy" id="1117702"/>
    <lineage>
        <taxon>Bacteria</taxon>
        <taxon>Pseudomonadati</taxon>
        <taxon>Pseudomonadota</taxon>
        <taxon>Alphaproteobacteria</taxon>
        <taxon>Sphingomonadales</taxon>
        <taxon>Sphingomonadaceae</taxon>
        <taxon>Novosphingobium</taxon>
    </lineage>
</organism>
<dbReference type="GO" id="GO:0051537">
    <property type="term" value="F:2 iron, 2 sulfur cluster binding"/>
    <property type="evidence" value="ECO:0007669"/>
    <property type="project" value="UniProtKB-KW"/>
</dbReference>
<dbReference type="Pfam" id="PF01257">
    <property type="entry name" value="2Fe-2S_thioredx"/>
    <property type="match status" value="1"/>
</dbReference>
<gene>
    <name evidence="8" type="ORF">AQZ52_00960</name>
</gene>
<evidence type="ECO:0000256" key="2">
    <source>
        <dbReference type="ARBA" id="ARBA00022714"/>
    </source>
</evidence>
<keyword evidence="5" id="KW-0411">Iron-sulfur</keyword>
<evidence type="ECO:0000256" key="1">
    <source>
        <dbReference type="ARBA" id="ARBA00010643"/>
    </source>
</evidence>
<dbReference type="InterPro" id="IPR036249">
    <property type="entry name" value="Thioredoxin-like_sf"/>
</dbReference>
<accession>A0A117UZ82</accession>
<dbReference type="EMBL" id="LLZS01000001">
    <property type="protein sequence ID" value="KUR73574.1"/>
    <property type="molecule type" value="Genomic_DNA"/>
</dbReference>
<sequence>MTDHDDLDGILAVHAGREGALLPILHDVQAAFGHVSEPAIRRIAQALNLTRAEVHGVVSFYHDFRDEPEARPVLKLCRAESCQARGVEALAAALPENPRVKVETVYCLGLCSVGPAAMIGHEVHGRLDAARLGALVESLA</sequence>
<reference evidence="8 9" key="1">
    <citation type="submission" date="2015-10" db="EMBL/GenBank/DDBJ databases">
        <title>Draft genome sequence of Novosphingobium fuchskuhlense DSM 25065 isolated from a surface water sample of the southwest basin of Lake Grosse Fuchskuhle.</title>
        <authorList>
            <person name="Ruckert C."/>
            <person name="Winkler A."/>
            <person name="Glaeser J."/>
            <person name="Grossart H.-P."/>
            <person name="Kalinowski J."/>
            <person name="Glaeser S."/>
        </authorList>
    </citation>
    <scope>NUCLEOTIDE SEQUENCE [LARGE SCALE GENOMIC DNA]</scope>
    <source>
        <strain evidence="8 9">FNE08-7</strain>
    </source>
</reference>
<dbReference type="Gene3D" id="1.10.10.1590">
    <property type="entry name" value="NADH-quinone oxidoreductase subunit E"/>
    <property type="match status" value="1"/>
</dbReference>
<comment type="catalytic activity">
    <reaction evidence="7">
        <text>a quinone + NADH + 5 H(+)(in) = a quinol + NAD(+) + 4 H(+)(out)</text>
        <dbReference type="Rhea" id="RHEA:57888"/>
        <dbReference type="ChEBI" id="CHEBI:15378"/>
        <dbReference type="ChEBI" id="CHEBI:24646"/>
        <dbReference type="ChEBI" id="CHEBI:57540"/>
        <dbReference type="ChEBI" id="CHEBI:57945"/>
        <dbReference type="ChEBI" id="CHEBI:132124"/>
    </reaction>
</comment>
<comment type="caution">
    <text evidence="8">The sequence shown here is derived from an EMBL/GenBank/DDBJ whole genome shotgun (WGS) entry which is preliminary data.</text>
</comment>
<dbReference type="FunFam" id="1.10.10.1590:FF:000001">
    <property type="entry name" value="NADH-quinone oxidoreductase subunit E"/>
    <property type="match status" value="1"/>
</dbReference>
<dbReference type="PANTHER" id="PTHR43342:SF2">
    <property type="entry name" value="POTENTIAL NAD-REDUCING HYDROGENASE SUBUNIT"/>
    <property type="match status" value="1"/>
</dbReference>
<dbReference type="GO" id="GO:0046872">
    <property type="term" value="F:metal ion binding"/>
    <property type="evidence" value="ECO:0007669"/>
    <property type="project" value="UniProtKB-KW"/>
</dbReference>
<comment type="similarity">
    <text evidence="1">Belongs to the complex I 24 kDa subunit family.</text>
</comment>
<dbReference type="PANTHER" id="PTHR43342">
    <property type="entry name" value="NADH-QUINONE OXIDOREDUCTASE, E SUBUNIT"/>
    <property type="match status" value="1"/>
</dbReference>
<keyword evidence="4" id="KW-0408">Iron</keyword>
<evidence type="ECO:0000313" key="9">
    <source>
        <dbReference type="Proteomes" id="UP000058012"/>
    </source>
</evidence>
<dbReference type="OrthoDB" id="9807941at2"/>
<dbReference type="SUPFAM" id="SSF52833">
    <property type="entry name" value="Thioredoxin-like"/>
    <property type="match status" value="1"/>
</dbReference>
<proteinExistence type="inferred from homology"/>
<dbReference type="InterPro" id="IPR041921">
    <property type="entry name" value="NuoE_N"/>
</dbReference>
<dbReference type="InterPro" id="IPR028431">
    <property type="entry name" value="NADP_DH_HndA-like"/>
</dbReference>
<keyword evidence="3" id="KW-0479">Metal-binding</keyword>